<dbReference type="GO" id="GO:0006506">
    <property type="term" value="P:GPI anchor biosynthetic process"/>
    <property type="evidence" value="ECO:0007669"/>
    <property type="project" value="UniProtKB-UniPathway"/>
</dbReference>
<evidence type="ECO:0000256" key="7">
    <source>
        <dbReference type="ARBA" id="ARBA00023136"/>
    </source>
</evidence>
<keyword evidence="7 8" id="KW-0472">Membrane</keyword>
<sequence length="274" mass="31983">MTKPWQRLLWLKQDYPDNYTDPDFLNEVAKLQEALSEPQKTSSYAQVVIDFSLFYHRILNTGLTYVAFTLLHFYHFNPIYFTIGLTSFAFLIAIIYHYTTVQIKSSLIIIFTMLILSPVLKSLSKTTSSDSIWTISCWLTAFYVLSIFLHTDSITSTNILVANVAVLASRLESTTDVFCFLLICIEINILLPYVEQSLLARNYNLTYAITFCLDNLVAYYFVAKCLGWYYVFIFGMSAITFVLVLPRYFIYWQRNYYKSDPYLCRWDAKKPVLD</sequence>
<reference evidence="9 10" key="1">
    <citation type="journal article" date="2009" name="Genome Res.">
        <title>Comparative genomics of protoploid Saccharomycetaceae.</title>
        <authorList>
            <consortium name="The Genolevures Consortium"/>
            <person name="Souciet J.-L."/>
            <person name="Dujon B."/>
            <person name="Gaillardin C."/>
            <person name="Johnston M."/>
            <person name="Baret P.V."/>
            <person name="Cliften P."/>
            <person name="Sherman D.J."/>
            <person name="Weissenbach J."/>
            <person name="Westhof E."/>
            <person name="Wincker P."/>
            <person name="Jubin C."/>
            <person name="Poulain J."/>
            <person name="Barbe V."/>
            <person name="Segurens B."/>
            <person name="Artiguenave F."/>
            <person name="Anthouard V."/>
            <person name="Vacherie B."/>
            <person name="Val M.-E."/>
            <person name="Fulton R.S."/>
            <person name="Minx P."/>
            <person name="Wilson R."/>
            <person name="Durrens P."/>
            <person name="Jean G."/>
            <person name="Marck C."/>
            <person name="Martin T."/>
            <person name="Nikolski M."/>
            <person name="Rolland T."/>
            <person name="Seret M.-L."/>
            <person name="Casaregola S."/>
            <person name="Despons L."/>
            <person name="Fairhead C."/>
            <person name="Fischer G."/>
            <person name="Lafontaine I."/>
            <person name="Leh V."/>
            <person name="Lemaire M."/>
            <person name="de Montigny J."/>
            <person name="Neuveglise C."/>
            <person name="Thierry A."/>
            <person name="Blanc-Lenfle I."/>
            <person name="Bleykasten C."/>
            <person name="Diffels J."/>
            <person name="Fritsch E."/>
            <person name="Frangeul L."/>
            <person name="Goeffon A."/>
            <person name="Jauniaux N."/>
            <person name="Kachouri-Lafond R."/>
            <person name="Payen C."/>
            <person name="Potier S."/>
            <person name="Pribylova L."/>
            <person name="Ozanne C."/>
            <person name="Richard G.-F."/>
            <person name="Sacerdot C."/>
            <person name="Straub M.-L."/>
            <person name="Talla E."/>
        </authorList>
    </citation>
    <scope>NUCLEOTIDE SEQUENCE [LARGE SCALE GENOMIC DNA]</scope>
    <source>
        <strain evidence="10">ATCC 56472 / CBS 6340 / NRRL Y-8284</strain>
    </source>
</reference>
<dbReference type="Proteomes" id="UP000002036">
    <property type="component" value="Chromosome E"/>
</dbReference>
<dbReference type="GO" id="GO:0000506">
    <property type="term" value="C:glycosylphosphatidylinositol-N-acetylglucosaminyltransferase (GPI-GnT) complex"/>
    <property type="evidence" value="ECO:0007669"/>
    <property type="project" value="TreeGrafter"/>
</dbReference>
<evidence type="ECO:0000256" key="1">
    <source>
        <dbReference type="ARBA" id="ARBA00004141"/>
    </source>
</evidence>
<accession>C5DIH8</accession>
<feature type="transmembrane region" description="Helical" evidence="8">
    <location>
        <begin position="103"/>
        <end position="120"/>
    </location>
</feature>
<dbReference type="Pfam" id="PF06432">
    <property type="entry name" value="GPI2"/>
    <property type="match status" value="1"/>
</dbReference>
<dbReference type="InParanoid" id="C5DIH8"/>
<feature type="transmembrane region" description="Helical" evidence="8">
    <location>
        <begin position="54"/>
        <end position="74"/>
    </location>
</feature>
<dbReference type="HOGENOM" id="CLU_024002_2_0_1"/>
<comment type="pathway">
    <text evidence="2">Glycolipid biosynthesis; glycosylphosphatidylinositol-anchor biosynthesis.</text>
</comment>
<evidence type="ECO:0000256" key="8">
    <source>
        <dbReference type="SAM" id="Phobius"/>
    </source>
</evidence>
<evidence type="ECO:0000313" key="9">
    <source>
        <dbReference type="EMBL" id="CAR23589.1"/>
    </source>
</evidence>
<evidence type="ECO:0000313" key="10">
    <source>
        <dbReference type="Proteomes" id="UP000002036"/>
    </source>
</evidence>
<dbReference type="PIRSF" id="PIRSF016104">
    <property type="entry name" value="GPI2"/>
    <property type="match status" value="1"/>
</dbReference>
<dbReference type="KEGG" id="lth:KLTH0E12628g"/>
<protein>
    <submittedName>
        <fullName evidence="9">KLTH0E12628p</fullName>
    </submittedName>
</protein>
<evidence type="ECO:0000256" key="5">
    <source>
        <dbReference type="ARBA" id="ARBA00022692"/>
    </source>
</evidence>
<keyword evidence="4" id="KW-0337">GPI-anchor biosynthesis</keyword>
<dbReference type="PANTHER" id="PTHR12982:SF0">
    <property type="entry name" value="PHOSPHATIDYLINOSITOL N-ACETYLGLUCOSAMINYLTRANSFERASE SUBUNIT C"/>
    <property type="match status" value="1"/>
</dbReference>
<dbReference type="STRING" id="559295.C5DIH8"/>
<feature type="transmembrane region" description="Helical" evidence="8">
    <location>
        <begin position="171"/>
        <end position="191"/>
    </location>
</feature>
<name>C5DIH8_LACTC</name>
<dbReference type="OMA" id="STSYHAF"/>
<dbReference type="GeneID" id="8292194"/>
<comment type="subcellular location">
    <subcellularLocation>
        <location evidence="1">Membrane</location>
        <topology evidence="1">Multi-pass membrane protein</topology>
    </subcellularLocation>
</comment>
<dbReference type="InterPro" id="IPR009450">
    <property type="entry name" value="Plno_GlcNAc_GPI2"/>
</dbReference>
<feature type="transmembrane region" description="Helical" evidence="8">
    <location>
        <begin position="132"/>
        <end position="151"/>
    </location>
</feature>
<comment type="similarity">
    <text evidence="3">Belongs to the PIGC family.</text>
</comment>
<dbReference type="eggNOG" id="KOG3059">
    <property type="taxonomic scope" value="Eukaryota"/>
</dbReference>
<gene>
    <name evidence="9" type="ordered locus">KLTH0E12628g</name>
</gene>
<dbReference type="UniPathway" id="UPA00196"/>
<proteinExistence type="inferred from homology"/>
<evidence type="ECO:0000256" key="6">
    <source>
        <dbReference type="ARBA" id="ARBA00022989"/>
    </source>
</evidence>
<feature type="transmembrane region" description="Helical" evidence="8">
    <location>
        <begin position="79"/>
        <end position="97"/>
    </location>
</feature>
<dbReference type="AlphaFoldDB" id="C5DIH8"/>
<dbReference type="PANTHER" id="PTHR12982">
    <property type="entry name" value="PHOSPHATIDYLINOSITOL GLYCAN, CLASS C"/>
    <property type="match status" value="1"/>
</dbReference>
<dbReference type="EMBL" id="CU928169">
    <property type="protein sequence ID" value="CAR23589.1"/>
    <property type="molecule type" value="Genomic_DNA"/>
</dbReference>
<dbReference type="OrthoDB" id="196709at2759"/>
<organism evidence="9 10">
    <name type="scientific">Lachancea thermotolerans (strain ATCC 56472 / CBS 6340 / NRRL Y-8284)</name>
    <name type="common">Yeast</name>
    <name type="synonym">Kluyveromyces thermotolerans</name>
    <dbReference type="NCBI Taxonomy" id="559295"/>
    <lineage>
        <taxon>Eukaryota</taxon>
        <taxon>Fungi</taxon>
        <taxon>Dikarya</taxon>
        <taxon>Ascomycota</taxon>
        <taxon>Saccharomycotina</taxon>
        <taxon>Saccharomycetes</taxon>
        <taxon>Saccharomycetales</taxon>
        <taxon>Saccharomycetaceae</taxon>
        <taxon>Lachancea</taxon>
    </lineage>
</organism>
<keyword evidence="5 8" id="KW-0812">Transmembrane</keyword>
<evidence type="ECO:0000256" key="4">
    <source>
        <dbReference type="ARBA" id="ARBA00022502"/>
    </source>
</evidence>
<evidence type="ECO:0000256" key="3">
    <source>
        <dbReference type="ARBA" id="ARBA00008321"/>
    </source>
</evidence>
<feature type="transmembrane region" description="Helical" evidence="8">
    <location>
        <begin position="203"/>
        <end position="222"/>
    </location>
</feature>
<keyword evidence="6 8" id="KW-1133">Transmembrane helix</keyword>
<dbReference type="RefSeq" id="XP_002554026.1">
    <property type="nucleotide sequence ID" value="XM_002553980.1"/>
</dbReference>
<feature type="transmembrane region" description="Helical" evidence="8">
    <location>
        <begin position="228"/>
        <end position="250"/>
    </location>
</feature>
<evidence type="ECO:0000256" key="2">
    <source>
        <dbReference type="ARBA" id="ARBA00004687"/>
    </source>
</evidence>
<dbReference type="FunCoup" id="C5DIH8">
    <property type="interactions" value="589"/>
</dbReference>
<keyword evidence="10" id="KW-1185">Reference proteome</keyword>